<dbReference type="PROSITE" id="PS50006">
    <property type="entry name" value="FHA_DOMAIN"/>
    <property type="match status" value="1"/>
</dbReference>
<dbReference type="Pfam" id="PF06087">
    <property type="entry name" value="Tyr-DNA_phospho"/>
    <property type="match status" value="1"/>
</dbReference>
<feature type="region of interest" description="Disordered" evidence="12">
    <location>
        <begin position="120"/>
        <end position="150"/>
    </location>
</feature>
<evidence type="ECO:0000313" key="15">
    <source>
        <dbReference type="Proteomes" id="UP000236333"/>
    </source>
</evidence>
<evidence type="ECO:0000256" key="7">
    <source>
        <dbReference type="ARBA" id="ARBA00023204"/>
    </source>
</evidence>
<protein>
    <submittedName>
        <fullName evidence="14">Tyrosyl-DNA phosphodiesterase 1</fullName>
    </submittedName>
</protein>
<evidence type="ECO:0000256" key="2">
    <source>
        <dbReference type="ARBA" id="ARBA00010205"/>
    </source>
</evidence>
<dbReference type="AlphaFoldDB" id="A0A2J8ACX6"/>
<evidence type="ECO:0000256" key="6">
    <source>
        <dbReference type="ARBA" id="ARBA00022839"/>
    </source>
</evidence>
<dbReference type="GO" id="GO:0003697">
    <property type="term" value="F:single-stranded DNA binding"/>
    <property type="evidence" value="ECO:0007669"/>
    <property type="project" value="TreeGrafter"/>
</dbReference>
<dbReference type="InterPro" id="IPR008984">
    <property type="entry name" value="SMAD_FHA_dom_sf"/>
</dbReference>
<comment type="subcellular location">
    <subcellularLocation>
        <location evidence="1">Nucleus</location>
    </subcellularLocation>
</comment>
<sequence>MEVCFPGGGVLLLARGATLTLGRGVWRSAFVSREHVRLHLDPQAATLGLMVVGRNGLVVERQMTGVSSWDVVAEVDPGASEELPLQHMAEGGGGTRFWVQGAQDDTVVALRLADCRAGQGAEEAGAGGGEDAQQEPAPKRRRQQAQHPAAVPVAAAAAAAAAAPEAARAAGAQGAWGEGLQPPAAAPLPNSGTGPLGSAVVPYDVSSPLHLLAVRGIEERYNEGCLGVQLRSLISCQGGPLKLALVSNYMVDMGWLMSCCPDLASAQQAAAAGAAHLHLHRPPLPIPFGTHHSKAFLLVYPSGLRLVIHTSNAIFADCNQKTQGLWVQDFPRKPQPAPPSPFERELAAYLAALGLPAALARAVLGAVAEHDFTYARGALVASVPGYHSDHNVHANGHMRLRRLLAQVPLPPGFRGSDQGVGAAAAAGGHGGGDAAAAMEGLVAQCSSMGSFDQAWLRDELGASLAAHRRAPQHALLGGLPRPSGPPGSGPLPLAVVWPTVEEVRGSLEGWFAGRSVPGPASNVGKPFMPPYYARWGGEAVGRRRAMPHIKSYTRYRGQQLAWLLVASHNLSKAAWGGLLKNGKLMVRSYELGVLLTPALEAAYRASPQWGFMCCADESGGGISSGQARPSPPHSPQQHPRVAFVTLACGAQEKLALEAAGAVVCVLPVPYELPPVMYGSDESVEDVPWTVDTPQAGRDALGLDWGVRKSHYGHREPE</sequence>
<dbReference type="GO" id="GO:0005634">
    <property type="term" value="C:nucleus"/>
    <property type="evidence" value="ECO:0007669"/>
    <property type="project" value="UniProtKB-SubCell"/>
</dbReference>
<dbReference type="GO" id="GO:0006281">
    <property type="term" value="P:DNA repair"/>
    <property type="evidence" value="ECO:0007669"/>
    <property type="project" value="UniProtKB-KW"/>
</dbReference>
<comment type="caution">
    <text evidence="14">The sequence shown here is derived from an EMBL/GenBank/DDBJ whole genome shotgun (WGS) entry which is preliminary data.</text>
</comment>
<dbReference type="InterPro" id="IPR000253">
    <property type="entry name" value="FHA_dom"/>
</dbReference>
<feature type="active site" description="Nucleophile" evidence="9">
    <location>
        <position position="292"/>
    </location>
</feature>
<evidence type="ECO:0000259" key="13">
    <source>
        <dbReference type="PROSITE" id="PS50006"/>
    </source>
</evidence>
<evidence type="ECO:0000256" key="5">
    <source>
        <dbReference type="ARBA" id="ARBA00022801"/>
    </source>
</evidence>
<reference evidence="14 15" key="1">
    <citation type="journal article" date="2017" name="Mol. Biol. Evol.">
        <title>The 4-celled Tetrabaena socialis nuclear genome reveals the essential components for genetic control of cell number at the origin of multicellularity in the volvocine lineage.</title>
        <authorList>
            <person name="Featherston J."/>
            <person name="Arakaki Y."/>
            <person name="Hanschen E.R."/>
            <person name="Ferris P.J."/>
            <person name="Michod R.E."/>
            <person name="Olson B.J.S.C."/>
            <person name="Nozaki H."/>
            <person name="Durand P.M."/>
        </authorList>
    </citation>
    <scope>NUCLEOTIDE SEQUENCE [LARGE SCALE GENOMIC DNA]</scope>
    <source>
        <strain evidence="14 15">NIES-571</strain>
    </source>
</reference>
<dbReference type="InterPro" id="IPR010347">
    <property type="entry name" value="Tdp1"/>
</dbReference>
<feature type="binding site" evidence="10">
    <location>
        <position position="294"/>
    </location>
    <ligand>
        <name>substrate</name>
    </ligand>
</feature>
<dbReference type="OrthoDB" id="47785at2759"/>
<dbReference type="EMBL" id="PGGS01000058">
    <property type="protein sequence ID" value="PNH10367.1"/>
    <property type="molecule type" value="Genomic_DNA"/>
</dbReference>
<dbReference type="GO" id="GO:0003690">
    <property type="term" value="F:double-stranded DNA binding"/>
    <property type="evidence" value="ECO:0007669"/>
    <property type="project" value="TreeGrafter"/>
</dbReference>
<dbReference type="PANTHER" id="PTHR12415:SF0">
    <property type="entry name" value="TYROSYL-DNA PHOSPHODIESTERASE 1"/>
    <property type="match status" value="1"/>
</dbReference>
<evidence type="ECO:0000256" key="11">
    <source>
        <dbReference type="PIRSR" id="PIRSR610347-3"/>
    </source>
</evidence>
<dbReference type="Proteomes" id="UP000236333">
    <property type="component" value="Unassembled WGS sequence"/>
</dbReference>
<gene>
    <name evidence="14" type="ORF">TSOC_002893</name>
</gene>
<accession>A0A2J8ACX6</accession>
<dbReference type="SUPFAM" id="SSF56024">
    <property type="entry name" value="Phospholipase D/nuclease"/>
    <property type="match status" value="2"/>
</dbReference>
<keyword evidence="5" id="KW-0378">Hydrolase</keyword>
<evidence type="ECO:0000256" key="4">
    <source>
        <dbReference type="ARBA" id="ARBA00022763"/>
    </source>
</evidence>
<evidence type="ECO:0000256" key="1">
    <source>
        <dbReference type="ARBA" id="ARBA00004123"/>
    </source>
</evidence>
<comment type="similarity">
    <text evidence="2">Belongs to the tyrosyl-DNA phosphodiesterase family.</text>
</comment>
<proteinExistence type="inferred from homology"/>
<evidence type="ECO:0000256" key="3">
    <source>
        <dbReference type="ARBA" id="ARBA00022722"/>
    </source>
</evidence>
<evidence type="ECO:0000256" key="10">
    <source>
        <dbReference type="PIRSR" id="PIRSR610347-2"/>
    </source>
</evidence>
<evidence type="ECO:0000256" key="12">
    <source>
        <dbReference type="SAM" id="MobiDB-lite"/>
    </source>
</evidence>
<keyword evidence="8" id="KW-0539">Nucleus</keyword>
<keyword evidence="4" id="KW-0227">DNA damage</keyword>
<name>A0A2J8ACX6_9CHLO</name>
<feature type="domain" description="FHA" evidence="13">
    <location>
        <begin position="11"/>
        <end position="64"/>
    </location>
</feature>
<dbReference type="GO" id="GO:0017005">
    <property type="term" value="F:3'-tyrosyl-DNA phosphodiesterase activity"/>
    <property type="evidence" value="ECO:0007669"/>
    <property type="project" value="TreeGrafter"/>
</dbReference>
<keyword evidence="3" id="KW-0540">Nuclease</keyword>
<feature type="site" description="Interaction with DNA" evidence="11">
    <location>
        <position position="571"/>
    </location>
</feature>
<dbReference type="SUPFAM" id="SSF49879">
    <property type="entry name" value="SMAD/FHA domain"/>
    <property type="match status" value="1"/>
</dbReference>
<dbReference type="CDD" id="cd09122">
    <property type="entry name" value="PLDc_Tdp1_1"/>
    <property type="match status" value="1"/>
</dbReference>
<feature type="binding site" evidence="10">
    <location>
        <position position="550"/>
    </location>
    <ligand>
        <name>substrate</name>
    </ligand>
</feature>
<dbReference type="Gene3D" id="3.30.870.10">
    <property type="entry name" value="Endonuclease Chain A"/>
    <property type="match status" value="2"/>
</dbReference>
<keyword evidence="7" id="KW-0234">DNA repair</keyword>
<evidence type="ECO:0000256" key="8">
    <source>
        <dbReference type="ARBA" id="ARBA00023242"/>
    </source>
</evidence>
<organism evidence="14 15">
    <name type="scientific">Tetrabaena socialis</name>
    <dbReference type="NCBI Taxonomy" id="47790"/>
    <lineage>
        <taxon>Eukaryota</taxon>
        <taxon>Viridiplantae</taxon>
        <taxon>Chlorophyta</taxon>
        <taxon>core chlorophytes</taxon>
        <taxon>Chlorophyceae</taxon>
        <taxon>CS clade</taxon>
        <taxon>Chlamydomonadales</taxon>
        <taxon>Tetrabaenaceae</taxon>
        <taxon>Tetrabaena</taxon>
    </lineage>
</organism>
<keyword evidence="6" id="KW-0269">Exonuclease</keyword>
<keyword evidence="15" id="KW-1185">Reference proteome</keyword>
<dbReference type="GO" id="GO:0004527">
    <property type="term" value="F:exonuclease activity"/>
    <property type="evidence" value="ECO:0007669"/>
    <property type="project" value="UniProtKB-KW"/>
</dbReference>
<feature type="active site" description="Proton donor/acceptor" evidence="9">
    <location>
        <position position="548"/>
    </location>
</feature>
<dbReference type="PANTHER" id="PTHR12415">
    <property type="entry name" value="TYROSYL-DNA PHOSPHODIESTERASE 1"/>
    <property type="match status" value="1"/>
</dbReference>
<evidence type="ECO:0000256" key="9">
    <source>
        <dbReference type="PIRSR" id="PIRSR610347-1"/>
    </source>
</evidence>
<evidence type="ECO:0000313" key="14">
    <source>
        <dbReference type="EMBL" id="PNH10367.1"/>
    </source>
</evidence>